<evidence type="ECO:0000313" key="1">
    <source>
        <dbReference type="EMBL" id="DAE20441.1"/>
    </source>
</evidence>
<protein>
    <recommendedName>
        <fullName evidence="2">Tail protein</fullName>
    </recommendedName>
</protein>
<accession>A0A8S5QNP3</accession>
<evidence type="ECO:0008006" key="2">
    <source>
        <dbReference type="Google" id="ProtNLM"/>
    </source>
</evidence>
<organism evidence="1">
    <name type="scientific">Siphoviridae sp. cttOT32</name>
    <dbReference type="NCBI Taxonomy" id="2826493"/>
    <lineage>
        <taxon>Viruses</taxon>
        <taxon>Duplodnaviria</taxon>
        <taxon>Heunggongvirae</taxon>
        <taxon>Uroviricota</taxon>
        <taxon>Caudoviricetes</taxon>
    </lineage>
</organism>
<dbReference type="EMBL" id="BK015694">
    <property type="protein sequence ID" value="DAE20441.1"/>
    <property type="molecule type" value="Genomic_DNA"/>
</dbReference>
<sequence length="581" mass="64843">MKIVSLKVNGYDIDGLDNATVKITLNNISPVTMTGDSVAFSASIKVPRTPDNDRTFIGLNKGLLNCEYYIAEVLVSSIPFKYYAYVSDEPTQFYAKVSATETEYTINLIESTDKWADVSKPISTLPDFSLVKDGGINLSAANLAKIVREYVNFPQITFPAINPFYNPGGLLPQPEDAAVLAPTMVCARGSITWQDNVATGTVKFLPKGSTKGRGGYRYPDTAAVVIDNAQIYMYASYFGDRTGGGPAGFLISAGENQQFQMIVEYKGDTIPTTKPTIQLRGAVSGIGRAMSYYGSITDRIWVYVTPDNAQMTVYPKQDAYMQLAATIGGVTRTDYFRFPDGYDPEELIRCGAGQAVFDAAIKPQYDSVANVAVDFPYTDVKNIVDDMCTAWHWRKIYRNGTLRVEPIVNADLRDGTPMAWTRVHDWSDKLRSVETVDVPDEFADQYVCTVGSEKFSYSNGPGTVTPVKEAYKSSVKFSYNSRVFPIMGLTAAFARPSSYNYNYTFVKNIYYPYINRHFKMFRSRVQVKIKAQLEYGDVENLKLGDAYYFSQLNSYFYIKSLGEYDVATGNCKLSLYKMDLK</sequence>
<proteinExistence type="predicted"/>
<reference evidence="1" key="1">
    <citation type="journal article" date="2021" name="Proc. Natl. Acad. Sci. U.S.A.">
        <title>A Catalog of Tens of Thousands of Viruses from Human Metagenomes Reveals Hidden Associations with Chronic Diseases.</title>
        <authorList>
            <person name="Tisza M.J."/>
            <person name="Buck C.B."/>
        </authorList>
    </citation>
    <scope>NUCLEOTIDE SEQUENCE</scope>
    <source>
        <strain evidence="1">CttOT32</strain>
    </source>
</reference>
<name>A0A8S5QNP3_9CAUD</name>